<name>A0ABM6Q0B4_9FLAO</name>
<accession>A0ABM6Q0B4</accession>
<evidence type="ECO:0000313" key="2">
    <source>
        <dbReference type="Proteomes" id="UP000232721"/>
    </source>
</evidence>
<dbReference type="RefSeq" id="WP_208888752.1">
    <property type="nucleotide sequence ID" value="NZ_CP019336.1"/>
</dbReference>
<proteinExistence type="predicted"/>
<reference evidence="1 2" key="1">
    <citation type="submission" date="2017-02" db="EMBL/GenBank/DDBJ databases">
        <title>Trade-off between light-utilization and light-protection in marine flavobacteria.</title>
        <authorList>
            <person name="Kumagai Y."/>
            <person name="Yoshizawa S."/>
            <person name="Kogure K."/>
            <person name="Iwasaki W."/>
        </authorList>
    </citation>
    <scope>NUCLEOTIDE SEQUENCE [LARGE SCALE GENOMIC DNA]</scope>
    <source>
        <strain evidence="1 2">KCTC 23670</strain>
    </source>
</reference>
<dbReference type="EMBL" id="CP019336">
    <property type="protein sequence ID" value="AUC22485.1"/>
    <property type="molecule type" value="Genomic_DNA"/>
</dbReference>
<keyword evidence="2" id="KW-1185">Reference proteome</keyword>
<protein>
    <submittedName>
        <fullName evidence="1">Uncharacterized protein</fullName>
    </submittedName>
</protein>
<dbReference type="Proteomes" id="UP000232721">
    <property type="component" value="Chromosome"/>
</dbReference>
<gene>
    <name evidence="1" type="ORF">BTO15_10470</name>
</gene>
<evidence type="ECO:0000313" key="1">
    <source>
        <dbReference type="EMBL" id="AUC22485.1"/>
    </source>
</evidence>
<organism evidence="1 2">
    <name type="scientific">Polaribacter sejongensis</name>
    <dbReference type="NCBI Taxonomy" id="985043"/>
    <lineage>
        <taxon>Bacteria</taxon>
        <taxon>Pseudomonadati</taxon>
        <taxon>Bacteroidota</taxon>
        <taxon>Flavobacteriia</taxon>
        <taxon>Flavobacteriales</taxon>
        <taxon>Flavobacteriaceae</taxon>
    </lineage>
</organism>
<sequence length="92" mass="10526">MKRKTTQKKFTLLFVSSILNTSAESNNKVKRLTNKSKASKNIFAVDILGKPPESQVVPLINIHTSFNMVMKVNSKYRLMQVDKTMRRNLKVA</sequence>